<name>A0A4P0XGV5_KLEPN</name>
<protein>
    <submittedName>
        <fullName evidence="1">Uncharacterized protein</fullName>
    </submittedName>
</protein>
<dbReference type="AlphaFoldDB" id="A0A4P0XGV5"/>
<accession>A0A4P0XGV5</accession>
<organism evidence="1">
    <name type="scientific">Klebsiella pneumoniae</name>
    <dbReference type="NCBI Taxonomy" id="573"/>
    <lineage>
        <taxon>Bacteria</taxon>
        <taxon>Pseudomonadati</taxon>
        <taxon>Pseudomonadota</taxon>
        <taxon>Gammaproteobacteria</taxon>
        <taxon>Enterobacterales</taxon>
        <taxon>Enterobacteriaceae</taxon>
        <taxon>Klebsiella/Raoultella group</taxon>
        <taxon>Klebsiella</taxon>
        <taxon>Klebsiella pneumoniae complex</taxon>
    </lineage>
</organism>
<dbReference type="EMBL" id="CABDVL010000003">
    <property type="protein sequence ID" value="VTM48640.1"/>
    <property type="molecule type" value="Genomic_DNA"/>
</dbReference>
<reference evidence="1" key="1">
    <citation type="submission" date="2019-04" db="EMBL/GenBank/DDBJ databases">
        <authorList>
            <consortium name="Pathogen Informatics"/>
        </authorList>
    </citation>
    <scope>NUCLEOTIDE SEQUENCE</scope>
    <source>
        <strain evidence="1">NCTC9183</strain>
    </source>
</reference>
<gene>
    <name evidence="1" type="ORF">NCTC9183_00442</name>
</gene>
<sequence length="66" mass="7562">MIITLSDLASEQFIQLIAANVTEILTFDEVEIYSQIFWQRSPIRSMERAQNSAVRTLGIVRESSIM</sequence>
<evidence type="ECO:0000313" key="1">
    <source>
        <dbReference type="EMBL" id="VTM48640.1"/>
    </source>
</evidence>
<dbReference type="Proteomes" id="UP000507695">
    <property type="component" value="Unassembled WGS sequence"/>
</dbReference>
<proteinExistence type="predicted"/>